<name>A0A0N9WN43_PSEFL</name>
<evidence type="ECO:0000313" key="2">
    <source>
        <dbReference type="Proteomes" id="UP000066487"/>
    </source>
</evidence>
<gene>
    <name evidence="1" type="ORF">AO353_24625</name>
</gene>
<proteinExistence type="predicted"/>
<evidence type="ECO:0000313" key="1">
    <source>
        <dbReference type="EMBL" id="ALI04094.1"/>
    </source>
</evidence>
<dbReference type="AlphaFoldDB" id="A0A0N9WN43"/>
<reference evidence="2" key="1">
    <citation type="submission" date="2015-09" db="EMBL/GenBank/DDBJ databases">
        <title>Whole genome sequence of Pseudomonas fluorescens FW300-N2E3.</title>
        <authorList>
            <person name="Ray J."/>
            <person name="Melnyk R."/>
            <person name="Deutschbauer A."/>
        </authorList>
    </citation>
    <scope>NUCLEOTIDE SEQUENCE [LARGE SCALE GENOMIC DNA]</scope>
    <source>
        <strain evidence="2">FW300-N2E3</strain>
    </source>
</reference>
<protein>
    <submittedName>
        <fullName evidence="1">Uncharacterized protein</fullName>
    </submittedName>
</protein>
<reference evidence="1 2" key="2">
    <citation type="journal article" date="2018" name="Nature">
        <title>Mutant phenotypes for thousands of bacterial genes of unknown function.</title>
        <authorList>
            <person name="Price M.N."/>
            <person name="Wetmore K.M."/>
            <person name="Waters R.J."/>
            <person name="Callaghan M."/>
            <person name="Ray J."/>
            <person name="Liu H."/>
            <person name="Kuehl J.V."/>
            <person name="Melnyk R.A."/>
            <person name="Lamson J.S."/>
            <person name="Suh Y."/>
            <person name="Carlson H.K."/>
            <person name="Esquivel Z."/>
            <person name="Sadeeshkumar H."/>
            <person name="Chakraborty R."/>
            <person name="Zane G.M."/>
            <person name="Rubin B.E."/>
            <person name="Wall J.D."/>
            <person name="Visel A."/>
            <person name="Bristow J."/>
            <person name="Blow M.J."/>
            <person name="Arkin A.P."/>
            <person name="Deutschbauer A.M."/>
        </authorList>
    </citation>
    <scope>NUCLEOTIDE SEQUENCE [LARGE SCALE GENOMIC DNA]</scope>
    <source>
        <strain evidence="1 2">FW300-N2E3</strain>
    </source>
</reference>
<dbReference type="Proteomes" id="UP000066487">
    <property type="component" value="Chromosome"/>
</dbReference>
<sequence length="167" mass="18975">MSDPVSISCIERSKKGSSKNCAYSAKELKSQELSKFQSLGALFHTADLMDEGDFIDSIQAPWFFGVGVDKLGFDYYAPVHLLSSPNWKIRMCTAWCLIGDAERKIARQLDYNEVHNFWPDFAFLDLGWDNEVMDWAAFLPWSLNVPVKLKIARSVGQPLRDTLTFKA</sequence>
<accession>A0A0N9WN43</accession>
<organism evidence="1 2">
    <name type="scientific">Pseudomonas fluorescens</name>
    <dbReference type="NCBI Taxonomy" id="294"/>
    <lineage>
        <taxon>Bacteria</taxon>
        <taxon>Pseudomonadati</taxon>
        <taxon>Pseudomonadota</taxon>
        <taxon>Gammaproteobacteria</taxon>
        <taxon>Pseudomonadales</taxon>
        <taxon>Pseudomonadaceae</taxon>
        <taxon>Pseudomonas</taxon>
    </lineage>
</organism>
<dbReference type="EMBL" id="CP012830">
    <property type="protein sequence ID" value="ALI04094.1"/>
    <property type="molecule type" value="Genomic_DNA"/>
</dbReference>
<dbReference type="OrthoDB" id="6882870at2"/>
<dbReference type="RefSeq" id="WP_054597300.1">
    <property type="nucleotide sequence ID" value="NZ_CP012830.1"/>
</dbReference>